<dbReference type="AlphaFoldDB" id="A0A1I4SAZ1"/>
<dbReference type="NCBIfam" id="TIGR00113">
    <property type="entry name" value="queA"/>
    <property type="match status" value="1"/>
</dbReference>
<comment type="similarity">
    <text evidence="9 13">Belongs to the QueA family.</text>
</comment>
<dbReference type="Gene3D" id="2.40.10.240">
    <property type="entry name" value="QueA-like"/>
    <property type="match status" value="1"/>
</dbReference>
<comment type="catalytic activity">
    <reaction evidence="8 13">
        <text>7-aminomethyl-7-carbaguanosine(34) in tRNA + S-adenosyl-L-methionine = epoxyqueuosine(34) in tRNA + adenine + L-methionine + 2 H(+)</text>
        <dbReference type="Rhea" id="RHEA:32155"/>
        <dbReference type="Rhea" id="RHEA-COMP:10342"/>
        <dbReference type="Rhea" id="RHEA-COMP:18582"/>
        <dbReference type="ChEBI" id="CHEBI:15378"/>
        <dbReference type="ChEBI" id="CHEBI:16708"/>
        <dbReference type="ChEBI" id="CHEBI:57844"/>
        <dbReference type="ChEBI" id="CHEBI:59789"/>
        <dbReference type="ChEBI" id="CHEBI:82833"/>
        <dbReference type="ChEBI" id="CHEBI:194443"/>
        <dbReference type="EC" id="2.4.99.17"/>
    </reaction>
</comment>
<evidence type="ECO:0000256" key="9">
    <source>
        <dbReference type="ARBA" id="ARBA00061210"/>
    </source>
</evidence>
<evidence type="ECO:0000256" key="13">
    <source>
        <dbReference type="HAMAP-Rule" id="MF_00113"/>
    </source>
</evidence>
<dbReference type="FunFam" id="3.40.1780.10:FF:000001">
    <property type="entry name" value="S-adenosylmethionine:tRNA ribosyltransferase-isomerase"/>
    <property type="match status" value="1"/>
</dbReference>
<keyword evidence="14" id="KW-0413">Isomerase</keyword>
<keyword evidence="4 13" id="KW-0963">Cytoplasm</keyword>
<evidence type="ECO:0000256" key="7">
    <source>
        <dbReference type="ARBA" id="ARBA00022785"/>
    </source>
</evidence>
<keyword evidence="15" id="KW-1185">Reference proteome</keyword>
<keyword evidence="7 13" id="KW-0671">Queuosine biosynthesis</keyword>
<dbReference type="RefSeq" id="WP_093393753.1">
    <property type="nucleotide sequence ID" value="NZ_FOUU01000002.1"/>
</dbReference>
<dbReference type="EC" id="2.4.99.17" evidence="10 13"/>
<dbReference type="NCBIfam" id="NF001140">
    <property type="entry name" value="PRK00147.1"/>
    <property type="match status" value="1"/>
</dbReference>
<gene>
    <name evidence="13" type="primary">queA</name>
    <name evidence="14" type="ORF">SAMN05660836_00865</name>
</gene>
<organism evidence="14 15">
    <name type="scientific">Thermodesulforhabdus norvegica</name>
    <dbReference type="NCBI Taxonomy" id="39841"/>
    <lineage>
        <taxon>Bacteria</taxon>
        <taxon>Pseudomonadati</taxon>
        <taxon>Thermodesulfobacteriota</taxon>
        <taxon>Syntrophobacteria</taxon>
        <taxon>Syntrophobacterales</taxon>
        <taxon>Thermodesulforhabdaceae</taxon>
        <taxon>Thermodesulforhabdus</taxon>
    </lineage>
</organism>
<comment type="subunit">
    <text evidence="3 13">Monomer.</text>
</comment>
<evidence type="ECO:0000256" key="1">
    <source>
        <dbReference type="ARBA" id="ARBA00004496"/>
    </source>
</evidence>
<dbReference type="InterPro" id="IPR003699">
    <property type="entry name" value="QueA"/>
</dbReference>
<dbReference type="Proteomes" id="UP000199611">
    <property type="component" value="Unassembled WGS sequence"/>
</dbReference>
<dbReference type="Pfam" id="PF02547">
    <property type="entry name" value="Queuosine_synth"/>
    <property type="match status" value="1"/>
</dbReference>
<dbReference type="PANTHER" id="PTHR30307:SF0">
    <property type="entry name" value="S-ADENOSYLMETHIONINE:TRNA RIBOSYLTRANSFERASE-ISOMERASE"/>
    <property type="match status" value="1"/>
</dbReference>
<dbReference type="UniPathway" id="UPA00392"/>
<evidence type="ECO:0000313" key="14">
    <source>
        <dbReference type="EMBL" id="SFM61658.1"/>
    </source>
</evidence>
<dbReference type="InterPro" id="IPR042118">
    <property type="entry name" value="QueA_dom1"/>
</dbReference>
<dbReference type="PANTHER" id="PTHR30307">
    <property type="entry name" value="S-ADENOSYLMETHIONINE:TRNA RIBOSYLTRANSFERASE-ISOMERASE"/>
    <property type="match status" value="1"/>
</dbReference>
<evidence type="ECO:0000256" key="5">
    <source>
        <dbReference type="ARBA" id="ARBA00022679"/>
    </source>
</evidence>
<proteinExistence type="inferred from homology"/>
<dbReference type="GO" id="GO:0051075">
    <property type="term" value="F:S-adenosylmethionine:tRNA ribosyltransferase-isomerase activity"/>
    <property type="evidence" value="ECO:0007669"/>
    <property type="project" value="UniProtKB-EC"/>
</dbReference>
<keyword evidence="5 13" id="KW-0808">Transferase</keyword>
<dbReference type="EMBL" id="FOUU01000002">
    <property type="protein sequence ID" value="SFM61658.1"/>
    <property type="molecule type" value="Genomic_DNA"/>
</dbReference>
<dbReference type="SUPFAM" id="SSF111337">
    <property type="entry name" value="QueA-like"/>
    <property type="match status" value="1"/>
</dbReference>
<dbReference type="GO" id="GO:0008616">
    <property type="term" value="P:tRNA queuosine(34) biosynthetic process"/>
    <property type="evidence" value="ECO:0007669"/>
    <property type="project" value="UniProtKB-UniRule"/>
</dbReference>
<protein>
    <recommendedName>
        <fullName evidence="11 13">S-adenosylmethionine:tRNA ribosyltransferase-isomerase</fullName>
        <ecNumber evidence="10 13">2.4.99.17</ecNumber>
    </recommendedName>
    <alternativeName>
        <fullName evidence="12 13">Queuosine biosynthesis protein QueA</fullName>
    </alternativeName>
</protein>
<evidence type="ECO:0000256" key="2">
    <source>
        <dbReference type="ARBA" id="ARBA00004691"/>
    </source>
</evidence>
<evidence type="ECO:0000256" key="6">
    <source>
        <dbReference type="ARBA" id="ARBA00022691"/>
    </source>
</evidence>
<sequence>MNTQRTLEERAISYRLDDYDYDLPPELIAQMPADRRDESRLMVLDRRSRTWEHRVFSEIVHLLRPGDVLVLNNTRVVRARLTARKPSGGKVELLILNPFEGRESQKGKEYGCITRSSKPLKPGMILTLENASEDIQIEIAEVPEPGKAHIRLRTDLPLLSVLERFGSVPLPPYIRRNEANRKKLLSLDLSRYQTVYALKPGAVAAPTAGFHFTENLLEELRNKGIFLAYLTLHVGYGTFAPVRSEDIRHHVMHSEWCEIDDSCVNTIEEARRSGGRVIAVGTTCVRALEWVMTNLGKLQPHAGWCDHYIYPGYRFKIVDAMVTNFHLPRSTLLLLVAAFAGKDFILAAYREAVRERYRFFSYGDAMLIT</sequence>
<dbReference type="OrthoDB" id="9805933at2"/>
<accession>A0A1I4SAZ1</accession>
<evidence type="ECO:0000256" key="12">
    <source>
        <dbReference type="ARBA" id="ARBA00076160"/>
    </source>
</evidence>
<evidence type="ECO:0000256" key="4">
    <source>
        <dbReference type="ARBA" id="ARBA00022490"/>
    </source>
</evidence>
<dbReference type="InterPro" id="IPR042119">
    <property type="entry name" value="QueA_dom2"/>
</dbReference>
<dbReference type="Gene3D" id="3.40.1780.10">
    <property type="entry name" value="QueA-like"/>
    <property type="match status" value="2"/>
</dbReference>
<evidence type="ECO:0000256" key="8">
    <source>
        <dbReference type="ARBA" id="ARBA00052751"/>
    </source>
</evidence>
<comment type="function">
    <text evidence="13">Transfers and isomerizes the ribose moiety from AdoMet to the 7-aminomethyl group of 7-deazaguanine (preQ1-tRNA) to give epoxyqueuosine (oQ-tRNA).</text>
</comment>
<dbReference type="InterPro" id="IPR036100">
    <property type="entry name" value="QueA_sf"/>
</dbReference>
<dbReference type="GO" id="GO:0005737">
    <property type="term" value="C:cytoplasm"/>
    <property type="evidence" value="ECO:0007669"/>
    <property type="project" value="UniProtKB-SubCell"/>
</dbReference>
<comment type="subcellular location">
    <subcellularLocation>
        <location evidence="1 13">Cytoplasm</location>
    </subcellularLocation>
</comment>
<name>A0A1I4SAZ1_9BACT</name>
<evidence type="ECO:0000313" key="15">
    <source>
        <dbReference type="Proteomes" id="UP000199611"/>
    </source>
</evidence>
<keyword evidence="6 13" id="KW-0949">S-adenosyl-L-methionine</keyword>
<evidence type="ECO:0000256" key="11">
    <source>
        <dbReference type="ARBA" id="ARBA00069325"/>
    </source>
</evidence>
<evidence type="ECO:0000256" key="10">
    <source>
        <dbReference type="ARBA" id="ARBA00066503"/>
    </source>
</evidence>
<dbReference type="HAMAP" id="MF_00113">
    <property type="entry name" value="QueA"/>
    <property type="match status" value="1"/>
</dbReference>
<reference evidence="14 15" key="1">
    <citation type="submission" date="2016-10" db="EMBL/GenBank/DDBJ databases">
        <authorList>
            <person name="de Groot N.N."/>
        </authorList>
    </citation>
    <scope>NUCLEOTIDE SEQUENCE [LARGE SCALE GENOMIC DNA]</scope>
    <source>
        <strain evidence="14 15">DSM 9990</strain>
    </source>
</reference>
<dbReference type="STRING" id="39841.SAMN05660836_00865"/>
<evidence type="ECO:0000256" key="3">
    <source>
        <dbReference type="ARBA" id="ARBA00011245"/>
    </source>
</evidence>
<comment type="pathway">
    <text evidence="2 13">tRNA modification; tRNA-queuosine biosynthesis.</text>
</comment>